<protein>
    <recommendedName>
        <fullName evidence="4">Holin</fullName>
    </recommendedName>
</protein>
<evidence type="ECO:0000313" key="2">
    <source>
        <dbReference type="EMBL" id="MEL3956937.1"/>
    </source>
</evidence>
<evidence type="ECO:0008006" key="4">
    <source>
        <dbReference type="Google" id="ProtNLM"/>
    </source>
</evidence>
<proteinExistence type="predicted"/>
<dbReference type="EMBL" id="JBBYAK010000001">
    <property type="protein sequence ID" value="MEL3956937.1"/>
    <property type="molecule type" value="Genomic_DNA"/>
</dbReference>
<name>A0ABU9JVQ3_9BACI</name>
<dbReference type="RefSeq" id="WP_342020011.1">
    <property type="nucleotide sequence ID" value="NZ_JBBYAK010000001.1"/>
</dbReference>
<feature type="transmembrane region" description="Helical" evidence="1">
    <location>
        <begin position="12"/>
        <end position="30"/>
    </location>
</feature>
<feature type="transmembrane region" description="Helical" evidence="1">
    <location>
        <begin position="36"/>
        <end position="55"/>
    </location>
</feature>
<organism evidence="2 3">
    <name type="scientific">Caldifermentibacillus hisashii</name>
    <dbReference type="NCBI Taxonomy" id="996558"/>
    <lineage>
        <taxon>Bacteria</taxon>
        <taxon>Bacillati</taxon>
        <taxon>Bacillota</taxon>
        <taxon>Bacilli</taxon>
        <taxon>Bacillales</taxon>
        <taxon>Bacillaceae</taxon>
        <taxon>Caldifermentibacillus</taxon>
    </lineage>
</organism>
<keyword evidence="1" id="KW-1133">Transmembrane helix</keyword>
<dbReference type="Proteomes" id="UP001459714">
    <property type="component" value="Unassembled WGS sequence"/>
</dbReference>
<reference evidence="2 3" key="1">
    <citation type="submission" date="2024-03" db="EMBL/GenBank/DDBJ databases">
        <title>Bacilli Hybrid Assemblies.</title>
        <authorList>
            <person name="Kovac J."/>
        </authorList>
    </citation>
    <scope>NUCLEOTIDE SEQUENCE [LARGE SCALE GENOMIC DNA]</scope>
    <source>
        <strain evidence="2 3">FSL M8-0022</strain>
    </source>
</reference>
<keyword evidence="1" id="KW-0472">Membrane</keyword>
<evidence type="ECO:0000313" key="3">
    <source>
        <dbReference type="Proteomes" id="UP001459714"/>
    </source>
</evidence>
<sequence length="78" mass="8493">MKINWKSKLSSRKFWALVASFIASLLVIFKVGENEIAQITAVITAFGSVAVYILAEASVDKATAKNKGEDDSSNEKNK</sequence>
<keyword evidence="1" id="KW-0812">Transmembrane</keyword>
<evidence type="ECO:0000256" key="1">
    <source>
        <dbReference type="SAM" id="Phobius"/>
    </source>
</evidence>
<comment type="caution">
    <text evidence="2">The sequence shown here is derived from an EMBL/GenBank/DDBJ whole genome shotgun (WGS) entry which is preliminary data.</text>
</comment>
<accession>A0ABU9JVQ3</accession>
<keyword evidence="3" id="KW-1185">Reference proteome</keyword>
<gene>
    <name evidence="2" type="ORF">NST17_06965</name>
</gene>